<dbReference type="EMBL" id="JACGCM010002660">
    <property type="protein sequence ID" value="KAF6137193.1"/>
    <property type="molecule type" value="Genomic_DNA"/>
</dbReference>
<keyword evidence="2" id="KW-1185">Reference proteome</keyword>
<evidence type="ECO:0000313" key="2">
    <source>
        <dbReference type="Proteomes" id="UP000541444"/>
    </source>
</evidence>
<proteinExistence type="predicted"/>
<dbReference type="Proteomes" id="UP000541444">
    <property type="component" value="Unassembled WGS sequence"/>
</dbReference>
<comment type="caution">
    <text evidence="1">The sequence shown here is derived from an EMBL/GenBank/DDBJ whole genome shotgun (WGS) entry which is preliminary data.</text>
</comment>
<gene>
    <name evidence="1" type="ORF">GIB67_030957</name>
</gene>
<sequence length="62" mass="7264">MRSGWENKIRIIKSDDLIFSPSIRLAYIRLTLIHSSNRNPIEIPLLILIKINVCKIKHKILN</sequence>
<organism evidence="1 2">
    <name type="scientific">Kingdonia uniflora</name>
    <dbReference type="NCBI Taxonomy" id="39325"/>
    <lineage>
        <taxon>Eukaryota</taxon>
        <taxon>Viridiplantae</taxon>
        <taxon>Streptophyta</taxon>
        <taxon>Embryophyta</taxon>
        <taxon>Tracheophyta</taxon>
        <taxon>Spermatophyta</taxon>
        <taxon>Magnoliopsida</taxon>
        <taxon>Ranunculales</taxon>
        <taxon>Circaeasteraceae</taxon>
        <taxon>Kingdonia</taxon>
    </lineage>
</organism>
<name>A0A7J7L3M5_9MAGN</name>
<protein>
    <submittedName>
        <fullName evidence="1">Uncharacterized protein</fullName>
    </submittedName>
</protein>
<reference evidence="1 2" key="1">
    <citation type="journal article" date="2020" name="IScience">
        <title>Genome Sequencing of the Endangered Kingdonia uniflora (Circaeasteraceae, Ranunculales) Reveals Potential Mechanisms of Evolutionary Specialization.</title>
        <authorList>
            <person name="Sun Y."/>
            <person name="Deng T."/>
            <person name="Zhang A."/>
            <person name="Moore M.J."/>
            <person name="Landis J.B."/>
            <person name="Lin N."/>
            <person name="Zhang H."/>
            <person name="Zhang X."/>
            <person name="Huang J."/>
            <person name="Zhang X."/>
            <person name="Sun H."/>
            <person name="Wang H."/>
        </authorList>
    </citation>
    <scope>NUCLEOTIDE SEQUENCE [LARGE SCALE GENOMIC DNA]</scope>
    <source>
        <strain evidence="1">TB1705</strain>
        <tissue evidence="1">Leaf</tissue>
    </source>
</reference>
<evidence type="ECO:0000313" key="1">
    <source>
        <dbReference type="EMBL" id="KAF6137193.1"/>
    </source>
</evidence>
<accession>A0A7J7L3M5</accession>
<dbReference type="AlphaFoldDB" id="A0A7J7L3M5"/>